<keyword evidence="2" id="KW-1185">Reference proteome</keyword>
<proteinExistence type="predicted"/>
<name>A0A7G2CL51_9TRYP</name>
<reference evidence="1 2" key="1">
    <citation type="submission" date="2020-08" db="EMBL/GenBank/DDBJ databases">
        <authorList>
            <person name="Newling K."/>
            <person name="Davey J."/>
            <person name="Forrester S."/>
        </authorList>
    </citation>
    <scope>NUCLEOTIDE SEQUENCE [LARGE SCALE GENOMIC DNA]</scope>
    <source>
        <strain evidence="2">Crithidia deanei Carvalho (ATCC PRA-265)</strain>
    </source>
</reference>
<dbReference type="AlphaFoldDB" id="A0A7G2CL51"/>
<evidence type="ECO:0000313" key="1">
    <source>
        <dbReference type="EMBL" id="CAD2219651.1"/>
    </source>
</evidence>
<dbReference type="InterPro" id="IPR036322">
    <property type="entry name" value="WD40_repeat_dom_sf"/>
</dbReference>
<dbReference type="SUPFAM" id="SSF50978">
    <property type="entry name" value="WD40 repeat-like"/>
    <property type="match status" value="1"/>
</dbReference>
<dbReference type="EMBL" id="LR877158">
    <property type="protein sequence ID" value="CAD2219651.1"/>
    <property type="molecule type" value="Genomic_DNA"/>
</dbReference>
<dbReference type="OrthoDB" id="10261640at2759"/>
<sequence>MWTKRKTFRTTGPQCNQPAVLGTVQEAVRGLSAEEENVSMVALLEYTLIPSVDPESAQKLTSWVFDNRLPAGDKANDLYTDQQLFSLFTQVEFFFWGSHDGKVYCMPLLPPKVIEYFEKCYGTGVKQTRTSHFAANSGPRRLLHCHDASEPARGLDVLGSLVASSSPDKSLFISSFYPTPEPVVSIPQPHALRSVKLWEGSAFVRQYLQEENIEEVDQREQVAVYVFSSDEASEIRLWRVDVVRRSYLLLHVFVMCPNMMQQVSSLSPFTREDQCKKPTLRQTTSPAHCLTVDGNERLIVGTEGMVYVWRLDRLFWKCDDVLPRSHPLCSAEDTPLPARGDRVLPLLTRRVDRLVNYHVWVREADFVQREMAANEECKWKEKYGRTIAGGAAVGVVSNLVKLHGAAAISDALTHTTVPVSFEGGEVKNDIALPLSCVEPVVYPLCGLADLQCGQFCRAGARARLPPRHERL</sequence>
<gene>
    <name evidence="1" type="ORF">ADEAN_000716000</name>
</gene>
<accession>A0A7G2CL51</accession>
<dbReference type="Proteomes" id="UP000515908">
    <property type="component" value="Chromosome 14"/>
</dbReference>
<dbReference type="VEuPathDB" id="TriTrypDB:ADEAN_000716000"/>
<evidence type="ECO:0000313" key="2">
    <source>
        <dbReference type="Proteomes" id="UP000515908"/>
    </source>
</evidence>
<protein>
    <submittedName>
        <fullName evidence="1">Uncharacterized protein</fullName>
    </submittedName>
</protein>
<organism evidence="1 2">
    <name type="scientific">Angomonas deanei</name>
    <dbReference type="NCBI Taxonomy" id="59799"/>
    <lineage>
        <taxon>Eukaryota</taxon>
        <taxon>Discoba</taxon>
        <taxon>Euglenozoa</taxon>
        <taxon>Kinetoplastea</taxon>
        <taxon>Metakinetoplastina</taxon>
        <taxon>Trypanosomatida</taxon>
        <taxon>Trypanosomatidae</taxon>
        <taxon>Strigomonadinae</taxon>
        <taxon>Angomonas</taxon>
    </lineage>
</organism>